<dbReference type="Gene3D" id="3.40.50.1910">
    <property type="match status" value="2"/>
</dbReference>
<proteinExistence type="inferred from homology"/>
<dbReference type="Gene3D" id="3.40.50.2060">
    <property type="match status" value="1"/>
</dbReference>
<keyword evidence="4" id="KW-1185">Reference proteome</keyword>
<dbReference type="Gramene" id="TraesCS2B02G074400.1">
    <property type="protein sequence ID" value="TraesCS2B02G074400.1"/>
    <property type="gene ID" value="TraesCS2B02G074400"/>
</dbReference>
<evidence type="ECO:0000313" key="4">
    <source>
        <dbReference type="Proteomes" id="UP000019116"/>
    </source>
</evidence>
<dbReference type="STRING" id="4565.A0A3B6BYI2"/>
<dbReference type="InterPro" id="IPR043127">
    <property type="entry name" value="Sec-1-like_dom3a"/>
</dbReference>
<evidence type="ECO:0008006" key="5">
    <source>
        <dbReference type="Google" id="ProtNLM"/>
    </source>
</evidence>
<sequence>MSTDSDSSSRGGGGGGTFREITRDRLLNEMLRSTRQNKGSTWKVLIMDKLTVKIMSSSCKMGDITDQGVSLVEDLYKRRQPLPSMDAIYFMQPTKQNIDIFMSNMSGKRPLYKKAYIFFSSPIQKEWVAHIKKDSSVLARVGALSEMNLEYFAIDSQGFVTDDDKALEELFTENAESSMNYNSCINTMATRIATVFASMKEFPRVHYRVARTIDASTLTTLRDLVPTKLAASVWNCLARYKSTIPEFPQTETCELLIVDRSIDQIAPVIHEWTYDAMCHDLLSMDGNKYVQEVPNKSGSGTEKKEVLLEDHDPIWFELRDVHVADANLRLHEKMSDFISKNKAAQLHQARTNGELSTKELQKMVQALPQYSDQIDKLSLHVEIAEKLFDIIKQQHLKDVGQLEQDLVFGDAGSKELIDFFRTHQDISRENKLRLLMIYAAINPEKIQSEKGAKLMQLAGLSADDMIAVNNMRCICAHETKKSSKGGFPLKFEIRKKKRGIRKERIGEESTWTLSRFYPVLEDLIEKLSKGELPKDEYHCMSDPSSSFRGISSSMSARTSPAHQPAQSMRSRRTAGTWARPRNSDDGYSSDSVLKHASSDMRKLGRRLFIFVVGGATRSELRAVHKLSSKLKREIILGSSSLDDPPKFITKLKMMSNEELSLDDLQI</sequence>
<dbReference type="GO" id="GO:0019905">
    <property type="term" value="F:syntaxin binding"/>
    <property type="evidence" value="ECO:0000318"/>
    <property type="project" value="GO_Central"/>
</dbReference>
<dbReference type="PANTHER" id="PTHR11679">
    <property type="entry name" value="VESICLE PROTEIN SORTING-ASSOCIATED"/>
    <property type="match status" value="1"/>
</dbReference>
<dbReference type="Pfam" id="PF00995">
    <property type="entry name" value="Sec1"/>
    <property type="match status" value="1"/>
</dbReference>
<dbReference type="Gramene" id="TraesCLE_scaffold_102588_01G000100.1">
    <property type="protein sequence ID" value="TraesCLE_scaffold_102588_01G000100.1"/>
    <property type="gene ID" value="TraesCLE_scaffold_102588_01G000100"/>
</dbReference>
<dbReference type="EnsemblPlants" id="TraesCS2B02G074400.1">
    <property type="protein sequence ID" value="TraesCS2B02G074400.1"/>
    <property type="gene ID" value="TraesCS2B02G074400"/>
</dbReference>
<dbReference type="PIRSF" id="PIRSF005715">
    <property type="entry name" value="VPS45_Sec1"/>
    <property type="match status" value="1"/>
</dbReference>
<feature type="region of interest" description="Disordered" evidence="2">
    <location>
        <begin position="548"/>
        <end position="592"/>
    </location>
</feature>
<dbReference type="InterPro" id="IPR043154">
    <property type="entry name" value="Sec-1-like_dom1"/>
</dbReference>
<dbReference type="Gramene" id="TraesKAR2B01G0039170.1">
    <property type="protein sequence ID" value="cds.TraesKAR2B01G0039170.1"/>
    <property type="gene ID" value="TraesKAR2B01G0039170"/>
</dbReference>
<evidence type="ECO:0000256" key="2">
    <source>
        <dbReference type="SAM" id="MobiDB-lite"/>
    </source>
</evidence>
<dbReference type="Gramene" id="TraesSTA2B03G00843210.1">
    <property type="protein sequence ID" value="TraesSTA2B03G00843210.1"/>
    <property type="gene ID" value="TraesSTA2B03G00843210"/>
</dbReference>
<dbReference type="Gramene" id="TraesJAG2B03G00842980.1">
    <property type="protein sequence ID" value="TraesJAG2B03G00842980.1"/>
    <property type="gene ID" value="TraesJAG2B03G00842980"/>
</dbReference>
<organism evidence="3">
    <name type="scientific">Triticum aestivum</name>
    <name type="common">Wheat</name>
    <dbReference type="NCBI Taxonomy" id="4565"/>
    <lineage>
        <taxon>Eukaryota</taxon>
        <taxon>Viridiplantae</taxon>
        <taxon>Streptophyta</taxon>
        <taxon>Embryophyta</taxon>
        <taxon>Tracheophyta</taxon>
        <taxon>Spermatophyta</taxon>
        <taxon>Magnoliopsida</taxon>
        <taxon>Liliopsida</taxon>
        <taxon>Poales</taxon>
        <taxon>Poaceae</taxon>
        <taxon>BOP clade</taxon>
        <taxon>Pooideae</taxon>
        <taxon>Triticodae</taxon>
        <taxon>Triticeae</taxon>
        <taxon>Triticinae</taxon>
        <taxon>Triticum</taxon>
    </lineage>
</organism>
<reference evidence="3" key="2">
    <citation type="submission" date="2018-10" db="UniProtKB">
        <authorList>
            <consortium name="EnsemblPlants"/>
        </authorList>
    </citation>
    <scope>IDENTIFICATION</scope>
</reference>
<dbReference type="InterPro" id="IPR036045">
    <property type="entry name" value="Sec1-like_sf"/>
</dbReference>
<dbReference type="InterPro" id="IPR027482">
    <property type="entry name" value="Sec1-like_dom2"/>
</dbReference>
<gene>
    <name evidence="3" type="primary">LOC123043368</name>
</gene>
<dbReference type="InterPro" id="IPR001619">
    <property type="entry name" value="Sec1-like"/>
</dbReference>
<dbReference type="GeneID" id="123043368"/>
<dbReference type="OrthoDB" id="2228at2759"/>
<evidence type="ECO:0000313" key="3">
    <source>
        <dbReference type="EnsemblPlants" id="TraesCS2B02G074400.1"/>
    </source>
</evidence>
<accession>A0A3B6BYI2</accession>
<reference evidence="3" key="1">
    <citation type="submission" date="2018-08" db="EMBL/GenBank/DDBJ databases">
        <authorList>
            <person name="Rossello M."/>
        </authorList>
    </citation>
    <scope>NUCLEOTIDE SEQUENCE [LARGE SCALE GENOMIC DNA]</scope>
    <source>
        <strain evidence="3">cv. Chinese Spring</strain>
    </source>
</reference>
<dbReference type="Gramene" id="TraesCS2B03G0165800.1">
    <property type="protein sequence ID" value="TraesCS2B03G0165800.1.CDS"/>
    <property type="gene ID" value="TraesCS2B03G0165800"/>
</dbReference>
<dbReference type="Gramene" id="TraesPARA_EIv1.0_0605080.1">
    <property type="protein sequence ID" value="TraesPARA_EIv1.0_0605080.1.CDS"/>
    <property type="gene ID" value="TraesPARA_EIv1.0_0605080"/>
</dbReference>
<dbReference type="GO" id="GO:0005886">
    <property type="term" value="C:plasma membrane"/>
    <property type="evidence" value="ECO:0000318"/>
    <property type="project" value="GO_Central"/>
</dbReference>
<dbReference type="RefSeq" id="XP_044321719.1">
    <property type="nucleotide sequence ID" value="XM_044465784.1"/>
</dbReference>
<dbReference type="Gramene" id="TraesLAC2B03G00836280.1">
    <property type="protein sequence ID" value="TraesLAC2B03G00836280.1"/>
    <property type="gene ID" value="TraesLAC2B03G00836280"/>
</dbReference>
<dbReference type="GO" id="GO:0016192">
    <property type="term" value="P:vesicle-mediated transport"/>
    <property type="evidence" value="ECO:0000318"/>
    <property type="project" value="GO_Central"/>
</dbReference>
<dbReference type="Gene3D" id="1.25.40.60">
    <property type="match status" value="1"/>
</dbReference>
<dbReference type="OMA" id="NSCLNMM"/>
<evidence type="ECO:0000256" key="1">
    <source>
        <dbReference type="ARBA" id="ARBA00009884"/>
    </source>
</evidence>
<protein>
    <recommendedName>
        <fullName evidence="5">SNARE-interacting protein KEULE</fullName>
    </recommendedName>
</protein>
<dbReference type="Gramene" id="TraesLDM2B03G00844200.1">
    <property type="protein sequence ID" value="TraesLDM2B03G00844200.1"/>
    <property type="gene ID" value="TraesLDM2B03G00844200"/>
</dbReference>
<name>A0A3B6BYI2_WHEAT</name>
<dbReference type="GO" id="GO:0006886">
    <property type="term" value="P:intracellular protein transport"/>
    <property type="evidence" value="ECO:0000318"/>
    <property type="project" value="GO_Central"/>
</dbReference>
<dbReference type="GO" id="GO:0030141">
    <property type="term" value="C:secretory granule"/>
    <property type="evidence" value="ECO:0000318"/>
    <property type="project" value="GO_Central"/>
</dbReference>
<dbReference type="Gramene" id="TraesMAC2B03G00840510.1">
    <property type="protein sequence ID" value="TraesMAC2B03G00840510.1"/>
    <property type="gene ID" value="TraesMAC2B03G00840510"/>
</dbReference>
<comment type="similarity">
    <text evidence="1">Belongs to the STXBP/unc-18/SEC1 family.</text>
</comment>
<dbReference type="AlphaFoldDB" id="A0A3B6BYI2"/>
<feature type="compositionally biased region" description="Polar residues" evidence="2">
    <location>
        <begin position="556"/>
        <end position="568"/>
    </location>
</feature>
<dbReference type="Gramene" id="TraesNOR2B03G00853370.1">
    <property type="protein sequence ID" value="TraesNOR2B03G00853370.1"/>
    <property type="gene ID" value="TraesNOR2B03G00853370"/>
</dbReference>
<dbReference type="SUPFAM" id="SSF56815">
    <property type="entry name" value="Sec1/munc18-like (SM) proteins"/>
    <property type="match status" value="1"/>
</dbReference>
<dbReference type="GO" id="GO:0006904">
    <property type="term" value="P:vesicle docking involved in exocytosis"/>
    <property type="evidence" value="ECO:0000318"/>
    <property type="project" value="GO_Central"/>
</dbReference>
<dbReference type="Gene3D" id="3.90.830.10">
    <property type="entry name" value="Syntaxin Binding Protein 1, Chain A, domain 2"/>
    <property type="match status" value="1"/>
</dbReference>
<dbReference type="SMR" id="A0A3B6BYI2"/>
<dbReference type="Proteomes" id="UP000019116">
    <property type="component" value="Chromosome 2B"/>
</dbReference>